<dbReference type="Pfam" id="PF01266">
    <property type="entry name" value="DAO"/>
    <property type="match status" value="1"/>
</dbReference>
<dbReference type="PANTHER" id="PTHR13847">
    <property type="entry name" value="SARCOSINE DEHYDROGENASE-RELATED"/>
    <property type="match status" value="1"/>
</dbReference>
<dbReference type="GO" id="GO:0016491">
    <property type="term" value="F:oxidoreductase activity"/>
    <property type="evidence" value="ECO:0007669"/>
    <property type="project" value="UniProtKB-KW"/>
</dbReference>
<evidence type="ECO:0000256" key="1">
    <source>
        <dbReference type="ARBA" id="ARBA00001974"/>
    </source>
</evidence>
<dbReference type="InterPro" id="IPR036188">
    <property type="entry name" value="FAD/NAD-bd_sf"/>
</dbReference>
<dbReference type="OrthoDB" id="9805337at2"/>
<protein>
    <submittedName>
        <fullName evidence="6">FAD-binding oxidoreductase</fullName>
    </submittedName>
</protein>
<organism evidence="6 7">
    <name type="scientific">Oceanobacillus piezotolerans</name>
    <dbReference type="NCBI Taxonomy" id="2448030"/>
    <lineage>
        <taxon>Bacteria</taxon>
        <taxon>Bacillati</taxon>
        <taxon>Bacillota</taxon>
        <taxon>Bacilli</taxon>
        <taxon>Bacillales</taxon>
        <taxon>Bacillaceae</taxon>
        <taxon>Oceanobacillus</taxon>
    </lineage>
</organism>
<dbReference type="GO" id="GO:0005737">
    <property type="term" value="C:cytoplasm"/>
    <property type="evidence" value="ECO:0007669"/>
    <property type="project" value="TreeGrafter"/>
</dbReference>
<dbReference type="Gene3D" id="3.50.50.60">
    <property type="entry name" value="FAD/NAD(P)-binding domain"/>
    <property type="match status" value="1"/>
</dbReference>
<comment type="similarity">
    <text evidence="2">Belongs to the DadA oxidoreductase family.</text>
</comment>
<feature type="domain" description="FAD dependent oxidoreductase" evidence="5">
    <location>
        <begin position="4"/>
        <end position="351"/>
    </location>
</feature>
<dbReference type="EMBL" id="RCHR01000004">
    <property type="protein sequence ID" value="RLL43709.1"/>
    <property type="molecule type" value="Genomic_DNA"/>
</dbReference>
<dbReference type="SUPFAM" id="SSF54373">
    <property type="entry name" value="FAD-linked reductases, C-terminal domain"/>
    <property type="match status" value="1"/>
</dbReference>
<dbReference type="Gene3D" id="3.30.9.10">
    <property type="entry name" value="D-Amino Acid Oxidase, subunit A, domain 2"/>
    <property type="match status" value="1"/>
</dbReference>
<dbReference type="SUPFAM" id="SSF51905">
    <property type="entry name" value="FAD/NAD(P)-binding domain"/>
    <property type="match status" value="1"/>
</dbReference>
<keyword evidence="4" id="KW-0560">Oxidoreductase</keyword>
<comment type="caution">
    <text evidence="6">The sequence shown here is derived from an EMBL/GenBank/DDBJ whole genome shotgun (WGS) entry which is preliminary data.</text>
</comment>
<proteinExistence type="inferred from homology"/>
<dbReference type="AlphaFoldDB" id="A0A498DL57"/>
<comment type="cofactor">
    <cofactor evidence="1">
        <name>FAD</name>
        <dbReference type="ChEBI" id="CHEBI:57692"/>
    </cofactor>
</comment>
<dbReference type="RefSeq" id="WP_121523425.1">
    <property type="nucleotide sequence ID" value="NZ_RCHR01000004.1"/>
</dbReference>
<evidence type="ECO:0000256" key="3">
    <source>
        <dbReference type="ARBA" id="ARBA00022630"/>
    </source>
</evidence>
<evidence type="ECO:0000256" key="4">
    <source>
        <dbReference type="ARBA" id="ARBA00023002"/>
    </source>
</evidence>
<evidence type="ECO:0000313" key="7">
    <source>
        <dbReference type="Proteomes" id="UP000270219"/>
    </source>
</evidence>
<evidence type="ECO:0000313" key="6">
    <source>
        <dbReference type="EMBL" id="RLL43709.1"/>
    </source>
</evidence>
<gene>
    <name evidence="6" type="ORF">D8M04_12355</name>
</gene>
<keyword evidence="7" id="KW-1185">Reference proteome</keyword>
<keyword evidence="3" id="KW-0285">Flavoprotein</keyword>
<dbReference type="Proteomes" id="UP000270219">
    <property type="component" value="Unassembled WGS sequence"/>
</dbReference>
<reference evidence="6 7" key="1">
    <citation type="submission" date="2018-10" db="EMBL/GenBank/DDBJ databases">
        <title>Oceanobacillus sp. YLB-02 draft genome.</title>
        <authorList>
            <person name="Yu L."/>
        </authorList>
    </citation>
    <scope>NUCLEOTIDE SEQUENCE [LARGE SCALE GENOMIC DNA]</scope>
    <source>
        <strain evidence="6 7">YLB-02</strain>
    </source>
</reference>
<evidence type="ECO:0000256" key="2">
    <source>
        <dbReference type="ARBA" id="ARBA00009410"/>
    </source>
</evidence>
<accession>A0A498DL57</accession>
<evidence type="ECO:0000259" key="5">
    <source>
        <dbReference type="Pfam" id="PF01266"/>
    </source>
</evidence>
<dbReference type="PANTHER" id="PTHR13847:SF286">
    <property type="entry name" value="D-AMINO ACID DEHYDROGENASE"/>
    <property type="match status" value="1"/>
</dbReference>
<sequence>MKKKVIVVGAGILGASTAYFLAKEGTEVIVVDRHDDGQATDAGAGMICPWTSKRRNKAWYRLAKAGARMYQTLAEDLASEGETDIGYAQVGAISLHKDDEKIKEMHDIAVKRREDAPEIGEVNILDEDQTKEMFPFLADGFKSVYISGAARVDGRKMRDALIRSAKKHGAIVRKGDASLIHENSRVIGVSVDGEVLHADIVLAATGVWMDSLLKPLGINFRVDSQKGQVLHVNLPNHDQYNWPVVMPPTGQYILSFDDRMVIGSTHENKKGFDYTATIGGMYELLSKLAPIAPGLMDCTLLESRVGFRPFTPEYLPMIGKIPDYEGLLVANGLGSSGLTTGPYFGMQLAKLALGQELDIDLADYDIKGALK</sequence>
<dbReference type="InterPro" id="IPR006076">
    <property type="entry name" value="FAD-dep_OxRdtase"/>
</dbReference>
<name>A0A498DL57_9BACI</name>